<reference evidence="2 3" key="1">
    <citation type="submission" date="2015-11" db="EMBL/GenBank/DDBJ databases">
        <authorList>
            <consortium name="Pathogen Informatics"/>
        </authorList>
    </citation>
    <scope>NUCLEOTIDE SEQUENCE [LARGE SCALE GENOMIC DNA]</scope>
    <source>
        <strain evidence="2 3">006A-0191</strain>
    </source>
</reference>
<dbReference type="InterPro" id="IPR049945">
    <property type="entry name" value="AAA_22"/>
</dbReference>
<protein>
    <submittedName>
        <fullName evidence="2">Bacteriophage DNA transposition protein B</fullName>
    </submittedName>
</protein>
<dbReference type="GO" id="GO:0003677">
    <property type="term" value="F:DNA binding"/>
    <property type="evidence" value="ECO:0007669"/>
    <property type="project" value="InterPro"/>
</dbReference>
<dbReference type="InterPro" id="IPR052026">
    <property type="entry name" value="ExeA_AAA_ATPase_DNA-bind"/>
</dbReference>
<dbReference type="AlphaFoldDB" id="A0A9W5ARQ8"/>
<dbReference type="Pfam" id="PF13401">
    <property type="entry name" value="AAA_22"/>
    <property type="match status" value="1"/>
</dbReference>
<comment type="caution">
    <text evidence="2">The sequence shown here is derived from an EMBL/GenBank/DDBJ whole genome shotgun (WGS) entry which is preliminary data.</text>
</comment>
<accession>A0A9W5ARQ8</accession>
<dbReference type="InterPro" id="IPR010982">
    <property type="entry name" value="Lambda_DNA-bd_dom_sf"/>
</dbReference>
<evidence type="ECO:0000313" key="3">
    <source>
        <dbReference type="Proteomes" id="UP000052257"/>
    </source>
</evidence>
<dbReference type="InterPro" id="IPR027417">
    <property type="entry name" value="P-loop_NTPase"/>
</dbReference>
<organism evidence="2 3">
    <name type="scientific">Campylobacter hyointestinalis subsp. hyointestinalis</name>
    <dbReference type="NCBI Taxonomy" id="91352"/>
    <lineage>
        <taxon>Bacteria</taxon>
        <taxon>Pseudomonadati</taxon>
        <taxon>Campylobacterota</taxon>
        <taxon>Epsilonproteobacteria</taxon>
        <taxon>Campylobacterales</taxon>
        <taxon>Campylobacteraceae</taxon>
        <taxon>Campylobacter</taxon>
    </lineage>
</organism>
<evidence type="ECO:0000313" key="2">
    <source>
        <dbReference type="EMBL" id="CUU76985.1"/>
    </source>
</evidence>
<sequence>MQNLKEKTLEHLANSGLSQNIFAKQIGVHPSYLSSYLNDAEGFKYKDKVEKTLSSYFENRIEKKEPHALELPFISTKDAKSIYSLIEFAIEDRDMAIIIGEAGTGKSRTVKEFSSKHPEVILIEATINTNSRSLFAIIANALNLAPNKSIDETIRRCAEYLKRVEKTIIIDESEHLPYRALEGIRRLYDLSQKTPLILVGTRKLYSNLTGGKNRNLEYQQLSSRVGGKFQANGLVYRVEKESGKVEIVDTDLRRVCECFGVIDSSLISLIATLSRGNFRKTEKLLRRSLRLAEFNECEINEEIIKEATKMLLL</sequence>
<dbReference type="Gene3D" id="1.10.260.40">
    <property type="entry name" value="lambda repressor-like DNA-binding domains"/>
    <property type="match status" value="1"/>
</dbReference>
<dbReference type="PANTHER" id="PTHR35894">
    <property type="entry name" value="GENERAL SECRETION PATHWAY PROTEIN A-RELATED"/>
    <property type="match status" value="1"/>
</dbReference>
<proteinExistence type="predicted"/>
<evidence type="ECO:0000259" key="1">
    <source>
        <dbReference type="Pfam" id="PF13401"/>
    </source>
</evidence>
<dbReference type="EMBL" id="FAUW01000002">
    <property type="protein sequence ID" value="CUU76985.1"/>
    <property type="molecule type" value="Genomic_DNA"/>
</dbReference>
<dbReference type="Proteomes" id="UP000052257">
    <property type="component" value="Unassembled WGS sequence"/>
</dbReference>
<feature type="domain" description="ORC1/DEAH AAA+ ATPase" evidence="1">
    <location>
        <begin position="92"/>
        <end position="206"/>
    </location>
</feature>
<dbReference type="SUPFAM" id="SSF52540">
    <property type="entry name" value="P-loop containing nucleoside triphosphate hydrolases"/>
    <property type="match status" value="1"/>
</dbReference>
<dbReference type="RefSeq" id="WP_059430987.1">
    <property type="nucleotide sequence ID" value="NZ_FAUW01000002.1"/>
</dbReference>
<dbReference type="GO" id="GO:0016887">
    <property type="term" value="F:ATP hydrolysis activity"/>
    <property type="evidence" value="ECO:0007669"/>
    <property type="project" value="InterPro"/>
</dbReference>
<gene>
    <name evidence="2" type="ORF">ERS739220_00821</name>
</gene>
<name>A0A9W5ARQ8_CAMHY</name>
<dbReference type="PANTHER" id="PTHR35894:SF5">
    <property type="entry name" value="MU-LIKE PROPHAGE FLUMU DNA TRANSPOSITION PROTEIN B"/>
    <property type="match status" value="1"/>
</dbReference>
<dbReference type="Gene3D" id="3.40.50.300">
    <property type="entry name" value="P-loop containing nucleotide triphosphate hydrolases"/>
    <property type="match status" value="1"/>
</dbReference>
<dbReference type="SUPFAM" id="SSF47413">
    <property type="entry name" value="lambda repressor-like DNA-binding domains"/>
    <property type="match status" value="1"/>
</dbReference>